<proteinExistence type="predicted"/>
<name>X0ZDI3_9ZZZZ</name>
<protein>
    <submittedName>
        <fullName evidence="1">Uncharacterized protein</fullName>
    </submittedName>
</protein>
<reference evidence="1" key="1">
    <citation type="journal article" date="2014" name="Front. Microbiol.">
        <title>High frequency of phylogenetically diverse reductive dehalogenase-homologous genes in deep subseafloor sedimentary metagenomes.</title>
        <authorList>
            <person name="Kawai M."/>
            <person name="Futagami T."/>
            <person name="Toyoda A."/>
            <person name="Takaki Y."/>
            <person name="Nishi S."/>
            <person name="Hori S."/>
            <person name="Arai W."/>
            <person name="Tsubouchi T."/>
            <person name="Morono Y."/>
            <person name="Uchiyama I."/>
            <person name="Ito T."/>
            <person name="Fujiyama A."/>
            <person name="Inagaki F."/>
            <person name="Takami H."/>
        </authorList>
    </citation>
    <scope>NUCLEOTIDE SEQUENCE</scope>
    <source>
        <strain evidence="1">Expedition CK06-06</strain>
    </source>
</reference>
<accession>X0ZDI3</accession>
<comment type="caution">
    <text evidence="1">The sequence shown here is derived from an EMBL/GenBank/DDBJ whole genome shotgun (WGS) entry which is preliminary data.</text>
</comment>
<organism evidence="1">
    <name type="scientific">marine sediment metagenome</name>
    <dbReference type="NCBI Taxonomy" id="412755"/>
    <lineage>
        <taxon>unclassified sequences</taxon>
        <taxon>metagenomes</taxon>
        <taxon>ecological metagenomes</taxon>
    </lineage>
</organism>
<sequence length="85" mass="10090">MSQNYRVRVPKDMKKKWLGMDILSEDYHNKLYHRELKATRVLSTAIVHQKEIVPLRDFIENIMDEAGEILKSWGFKENQLNISSN</sequence>
<dbReference type="AlphaFoldDB" id="X0ZDI3"/>
<dbReference type="EMBL" id="BART01008807">
    <property type="protein sequence ID" value="GAG58393.1"/>
    <property type="molecule type" value="Genomic_DNA"/>
</dbReference>
<gene>
    <name evidence="1" type="ORF">S01H4_19710</name>
</gene>
<evidence type="ECO:0000313" key="1">
    <source>
        <dbReference type="EMBL" id="GAG58393.1"/>
    </source>
</evidence>